<gene>
    <name evidence="2" type="ORF">H6G24_29160</name>
</gene>
<dbReference type="RefSeq" id="WP_190548701.1">
    <property type="nucleotide sequence ID" value="NZ_CAWPNO010000097.1"/>
</dbReference>
<accession>A0ABR8AHJ5</accession>
<proteinExistence type="predicted"/>
<protein>
    <submittedName>
        <fullName evidence="2">Uncharacterized protein</fullName>
    </submittedName>
</protein>
<feature type="chain" id="PRO_5047209733" evidence="1">
    <location>
        <begin position="30"/>
        <end position="360"/>
    </location>
</feature>
<keyword evidence="1" id="KW-0732">Signal</keyword>
<feature type="signal peptide" evidence="1">
    <location>
        <begin position="1"/>
        <end position="29"/>
    </location>
</feature>
<comment type="caution">
    <text evidence="2">The sequence shown here is derived from an EMBL/GenBank/DDBJ whole genome shotgun (WGS) entry which is preliminary data.</text>
</comment>
<evidence type="ECO:0000256" key="1">
    <source>
        <dbReference type="SAM" id="SignalP"/>
    </source>
</evidence>
<evidence type="ECO:0000313" key="2">
    <source>
        <dbReference type="EMBL" id="MBD2199505.1"/>
    </source>
</evidence>
<name>A0ABR8AHJ5_9CYAN</name>
<evidence type="ECO:0000313" key="3">
    <source>
        <dbReference type="Proteomes" id="UP000658514"/>
    </source>
</evidence>
<dbReference type="EMBL" id="JACJQH010000061">
    <property type="protein sequence ID" value="MBD2199505.1"/>
    <property type="molecule type" value="Genomic_DNA"/>
</dbReference>
<sequence length="360" mass="40538">MKQQYLQRLRSVSKLAKLAILGFSLVALAANQLSVLAQTRQPTNAEIKRLRQELQKEITFSKKNNSSFIQDNRTSKQKQDRESFVRAWSKVEPGLAPFLGSWTGYDLTEYIYPSNTKGRVCIIHSNEGYYGGFSTGILSNGVIQTSTGEVILKEGAYLGSALLENGRFVSKYDAPLNSPKPLEAVNKLELYDFPQKNTIIQQFNAAGCTNLKPGQQSNISINNTTSSKEIPGTVVFDYNSKYTPIGKSYRKGAYMIYIVGKKDIEQINPNLSFSLFLSQDGLIQPAFIEKGKVRDIGQDSYLLIKLIKVTKQRYILHSRHDYHEGGDDYYDIDLRNINKPIIKQIDLATAQRLGKSGRNR</sequence>
<keyword evidence="3" id="KW-1185">Reference proteome</keyword>
<reference evidence="2 3" key="1">
    <citation type="journal article" date="2020" name="ISME J.">
        <title>Comparative genomics reveals insights into cyanobacterial evolution and habitat adaptation.</title>
        <authorList>
            <person name="Chen M.Y."/>
            <person name="Teng W.K."/>
            <person name="Zhao L."/>
            <person name="Hu C.X."/>
            <person name="Zhou Y.K."/>
            <person name="Han B.P."/>
            <person name="Song L.R."/>
            <person name="Shu W.S."/>
        </authorList>
    </citation>
    <scope>NUCLEOTIDE SEQUENCE [LARGE SCALE GENOMIC DNA]</scope>
    <source>
        <strain evidence="2 3">FACHB-288</strain>
    </source>
</reference>
<organism evidence="2 3">
    <name type="scientific">Calothrix parietina FACHB-288</name>
    <dbReference type="NCBI Taxonomy" id="2692896"/>
    <lineage>
        <taxon>Bacteria</taxon>
        <taxon>Bacillati</taxon>
        <taxon>Cyanobacteriota</taxon>
        <taxon>Cyanophyceae</taxon>
        <taxon>Nostocales</taxon>
        <taxon>Calotrichaceae</taxon>
        <taxon>Calothrix</taxon>
    </lineage>
</organism>
<dbReference type="Proteomes" id="UP000658514">
    <property type="component" value="Unassembled WGS sequence"/>
</dbReference>